<dbReference type="Proteomes" id="UP000095392">
    <property type="component" value="Unassembled WGS sequence"/>
</dbReference>
<organism evidence="1 2">
    <name type="scientific">Alteromonas macleodii</name>
    <name type="common">Pseudoalteromonas macleodii</name>
    <dbReference type="NCBI Taxonomy" id="28108"/>
    <lineage>
        <taxon>Bacteria</taxon>
        <taxon>Pseudomonadati</taxon>
        <taxon>Pseudomonadota</taxon>
        <taxon>Gammaproteobacteria</taxon>
        <taxon>Alteromonadales</taxon>
        <taxon>Alteromonadaceae</taxon>
        <taxon>Alteromonas/Salinimonas group</taxon>
        <taxon>Alteromonas</taxon>
    </lineage>
</organism>
<name>A0AB36FS20_ALTMA</name>
<comment type="caution">
    <text evidence="1">The sequence shown here is derived from an EMBL/GenBank/DDBJ whole genome shotgun (WGS) entry which is preliminary data.</text>
</comment>
<reference evidence="1 2" key="1">
    <citation type="submission" date="2016-09" db="EMBL/GenBank/DDBJ databases">
        <title>Draft Genome Sequence of four Alteromonas macleodii strains isolated from copper coupons and grown long-term at elevated copper levels.</title>
        <authorList>
            <person name="Cusick K."/>
            <person name="Dale J."/>
            <person name="Little B."/>
            <person name="Biffinger J."/>
        </authorList>
    </citation>
    <scope>NUCLEOTIDE SEQUENCE [LARGE SCALE GENOMIC DNA]</scope>
    <source>
        <strain evidence="1 2">KCP01</strain>
    </source>
</reference>
<sequence length="41" mass="4913">MRFLFSLSVPKYLTQQFRNISVHFSCKFINAFYTHNKAITI</sequence>
<evidence type="ECO:0000313" key="1">
    <source>
        <dbReference type="EMBL" id="OES32104.1"/>
    </source>
</evidence>
<keyword evidence="2" id="KW-1185">Reference proteome</keyword>
<accession>A0AB36FS20</accession>
<evidence type="ECO:0008006" key="3">
    <source>
        <dbReference type="Google" id="ProtNLM"/>
    </source>
</evidence>
<evidence type="ECO:0000313" key="2">
    <source>
        <dbReference type="Proteomes" id="UP000095392"/>
    </source>
</evidence>
<gene>
    <name evidence="1" type="ORF">BFV95_2096</name>
</gene>
<dbReference type="AlphaFoldDB" id="A0AB36FS20"/>
<protein>
    <recommendedName>
        <fullName evidence="3">Transcriptional regulator</fullName>
    </recommendedName>
</protein>
<proteinExistence type="predicted"/>
<dbReference type="EMBL" id="MIPY01000012">
    <property type="protein sequence ID" value="OES32104.1"/>
    <property type="molecule type" value="Genomic_DNA"/>
</dbReference>